<dbReference type="PROSITE" id="PS50835">
    <property type="entry name" value="IG_LIKE"/>
    <property type="match status" value="1"/>
</dbReference>
<evidence type="ECO:0000259" key="1">
    <source>
        <dbReference type="PROSITE" id="PS50835"/>
    </source>
</evidence>
<comment type="caution">
    <text evidence="2">The sequence shown here is derived from an EMBL/GenBank/DDBJ whole genome shotgun (WGS) entry which is preliminary data.</text>
</comment>
<dbReference type="InterPro" id="IPR003599">
    <property type="entry name" value="Ig_sub"/>
</dbReference>
<evidence type="ECO:0000313" key="2">
    <source>
        <dbReference type="EMBL" id="KAL1114802.1"/>
    </source>
</evidence>
<name>A0ABD0XU20_9HEMI</name>
<dbReference type="Proteomes" id="UP001558652">
    <property type="component" value="Unassembled WGS sequence"/>
</dbReference>
<dbReference type="Gene3D" id="2.60.40.10">
    <property type="entry name" value="Immunoglobulins"/>
    <property type="match status" value="1"/>
</dbReference>
<accession>A0ABD0XU20</accession>
<evidence type="ECO:0000313" key="3">
    <source>
        <dbReference type="Proteomes" id="UP001558652"/>
    </source>
</evidence>
<dbReference type="SMART" id="SM00409">
    <property type="entry name" value="IG"/>
    <property type="match status" value="1"/>
</dbReference>
<organism evidence="2 3">
    <name type="scientific">Ranatra chinensis</name>
    <dbReference type="NCBI Taxonomy" id="642074"/>
    <lineage>
        <taxon>Eukaryota</taxon>
        <taxon>Metazoa</taxon>
        <taxon>Ecdysozoa</taxon>
        <taxon>Arthropoda</taxon>
        <taxon>Hexapoda</taxon>
        <taxon>Insecta</taxon>
        <taxon>Pterygota</taxon>
        <taxon>Neoptera</taxon>
        <taxon>Paraneoptera</taxon>
        <taxon>Hemiptera</taxon>
        <taxon>Heteroptera</taxon>
        <taxon>Panheteroptera</taxon>
        <taxon>Nepomorpha</taxon>
        <taxon>Nepidae</taxon>
        <taxon>Ranatrinae</taxon>
        <taxon>Ranatra</taxon>
    </lineage>
</organism>
<dbReference type="InterPro" id="IPR013098">
    <property type="entry name" value="Ig_I-set"/>
</dbReference>
<reference evidence="2 3" key="1">
    <citation type="submission" date="2024-07" db="EMBL/GenBank/DDBJ databases">
        <title>Chromosome-level genome assembly of the water stick insect Ranatra chinensis (Heteroptera: Nepidae).</title>
        <authorList>
            <person name="Liu X."/>
        </authorList>
    </citation>
    <scope>NUCLEOTIDE SEQUENCE [LARGE SCALE GENOMIC DNA]</scope>
    <source>
        <strain evidence="2">Cailab_2021Rc</strain>
        <tissue evidence="2">Muscle</tissue>
    </source>
</reference>
<protein>
    <recommendedName>
        <fullName evidence="1">Ig-like domain-containing protein</fullName>
    </recommendedName>
</protein>
<dbReference type="AlphaFoldDB" id="A0ABD0XU20"/>
<dbReference type="InterPro" id="IPR003598">
    <property type="entry name" value="Ig_sub2"/>
</dbReference>
<keyword evidence="3" id="KW-1185">Reference proteome</keyword>
<proteinExistence type="predicted"/>
<dbReference type="EMBL" id="JBFDAA010000021">
    <property type="protein sequence ID" value="KAL1114802.1"/>
    <property type="molecule type" value="Genomic_DNA"/>
</dbReference>
<dbReference type="Pfam" id="PF07679">
    <property type="entry name" value="I-set"/>
    <property type="match status" value="1"/>
</dbReference>
<dbReference type="PANTHER" id="PTHR23278">
    <property type="entry name" value="SIDESTEP PROTEIN"/>
    <property type="match status" value="1"/>
</dbReference>
<dbReference type="InterPro" id="IPR036179">
    <property type="entry name" value="Ig-like_dom_sf"/>
</dbReference>
<dbReference type="PANTHER" id="PTHR23278:SF28">
    <property type="entry name" value="SIDESTEP IV, ISOFORM C"/>
    <property type="match status" value="1"/>
</dbReference>
<dbReference type="SUPFAM" id="SSF48726">
    <property type="entry name" value="Immunoglobulin"/>
    <property type="match status" value="1"/>
</dbReference>
<dbReference type="InterPro" id="IPR013783">
    <property type="entry name" value="Ig-like_fold"/>
</dbReference>
<dbReference type="SMART" id="SM00408">
    <property type="entry name" value="IGc2"/>
    <property type="match status" value="1"/>
</dbReference>
<dbReference type="InterPro" id="IPR007110">
    <property type="entry name" value="Ig-like_dom"/>
</dbReference>
<gene>
    <name evidence="2" type="ORF">AAG570_007626</name>
</gene>
<sequence>MGSSLNPDDIKEGDDVYFECNIRSNPKAYKLAWFHNGEEIQQNVSGGVILSDHSLVLQGVTRATAGEFTCMAANTEGKGTSNSVTLKVMCKYYNCSYFIIVTYRSRQNCLI</sequence>
<feature type="domain" description="Ig-like" evidence="1">
    <location>
        <begin position="1"/>
        <end position="87"/>
    </location>
</feature>